<name>A0A2Z4Y0R2_9GAMM</name>
<feature type="signal peptide" evidence="2">
    <location>
        <begin position="1"/>
        <end position="24"/>
    </location>
</feature>
<keyword evidence="6" id="KW-1185">Reference proteome</keyword>
<evidence type="ECO:0000313" key="3">
    <source>
        <dbReference type="EMBL" id="AXA34468.1"/>
    </source>
</evidence>
<reference evidence="4 6" key="2">
    <citation type="submission" date="2019-08" db="EMBL/GenBank/DDBJ databases">
        <title>Complete genome sequences of Francisella adeliensis (FSC1325 and FSC1326).</title>
        <authorList>
            <person name="Ohrman C."/>
            <person name="Uneklint I."/>
            <person name="Vallesi A."/>
            <person name="Karlsson L."/>
            <person name="Sjodin A."/>
        </authorList>
    </citation>
    <scope>NUCLEOTIDE SEQUENCE [LARGE SCALE GENOMIC DNA]</scope>
    <source>
        <strain evidence="4 6">FSC1325</strain>
    </source>
</reference>
<proteinExistence type="predicted"/>
<accession>A0A2Z4Y0R2</accession>
<feature type="region of interest" description="Disordered" evidence="1">
    <location>
        <begin position="100"/>
        <end position="136"/>
    </location>
</feature>
<dbReference type="Pfam" id="PF12097">
    <property type="entry name" value="DUF3573"/>
    <property type="match status" value="1"/>
</dbReference>
<dbReference type="Proteomes" id="UP000251120">
    <property type="component" value="Chromosome"/>
</dbReference>
<feature type="region of interest" description="Disordered" evidence="1">
    <location>
        <begin position="35"/>
        <end position="68"/>
    </location>
</feature>
<evidence type="ECO:0000313" key="6">
    <source>
        <dbReference type="Proteomes" id="UP000681131"/>
    </source>
</evidence>
<dbReference type="OrthoDB" id="5603191at2"/>
<sequence length="581" mass="60552">MIKRFKKTCLVMGGAVIFTGSAYAEDSPKVVSQGGPFGATSIGDQNLSSSQANTSKASAATATNTPAKPTAQMNEKELLMQLQKQVQELQGQLKQIKTEKAQNGENGGGGSSAFTTYSSRVGDDTKGGPASRATSGTDLSQMMVTGESTDDIMSNIGQDGSIVNLDQKSLGGIFNQKGGIDVGGAPAITSQGETTFLGSYSGNNSIPIGMISSSLFASTLLGQREKFDDYSVFFGGLINADAQAWFGSGVSRSEVGPDGKSVAAGAFNGTGQNVYLTGANLYFLSNLGHYVTAQFDFDTDESGSFGLGNAFVMFGNLDTSPFFVTAGRNKLSVGVFGGGGPYTGGINGFLAPGKTSNVSINYKNDTINTNITVFGSDDKRANFSTGLFYVDSWTENVAVGGNVGYVFNMAGAGNSSLNQALINTDSANDNVGVFNIDANVAYTGFGGIWQVQSGWTTTTKAEKFNGDGKSVSASAASGVGSEVLAGTWYAALNYSAVLAGRGTNFGVSYGETYNAAAIPMAIASSPINFGLSDSGIKNQLVFSAQRAYFDDNVLFGPEYTYQKMYNGEHMNTLTLDMNVYI</sequence>
<dbReference type="EMBL" id="CP021781">
    <property type="protein sequence ID" value="AXA34468.1"/>
    <property type="molecule type" value="Genomic_DNA"/>
</dbReference>
<dbReference type="RefSeq" id="WP_112870645.1">
    <property type="nucleotide sequence ID" value="NZ_CP021781.1"/>
</dbReference>
<feature type="compositionally biased region" description="Low complexity" evidence="1">
    <location>
        <begin position="48"/>
        <end position="68"/>
    </location>
</feature>
<dbReference type="Proteomes" id="UP000681131">
    <property type="component" value="Chromosome"/>
</dbReference>
<evidence type="ECO:0000313" key="5">
    <source>
        <dbReference type="Proteomes" id="UP000251120"/>
    </source>
</evidence>
<dbReference type="EMBL" id="CP043424">
    <property type="protein sequence ID" value="QIW12715.1"/>
    <property type="molecule type" value="Genomic_DNA"/>
</dbReference>
<dbReference type="InterPro" id="IPR021956">
    <property type="entry name" value="DUF3573"/>
</dbReference>
<evidence type="ECO:0000313" key="4">
    <source>
        <dbReference type="EMBL" id="QIW12715.1"/>
    </source>
</evidence>
<organism evidence="3 5">
    <name type="scientific">Francisella adeliensis</name>
    <dbReference type="NCBI Taxonomy" id="2007306"/>
    <lineage>
        <taxon>Bacteria</taxon>
        <taxon>Pseudomonadati</taxon>
        <taxon>Pseudomonadota</taxon>
        <taxon>Gammaproteobacteria</taxon>
        <taxon>Thiotrichales</taxon>
        <taxon>Francisellaceae</taxon>
        <taxon>Francisella</taxon>
    </lineage>
</organism>
<feature type="chain" id="PRO_5016406853" evidence="2">
    <location>
        <begin position="25"/>
        <end position="581"/>
    </location>
</feature>
<protein>
    <submittedName>
        <fullName evidence="4">DUF3573 domain-containing protein</fullName>
    </submittedName>
</protein>
<evidence type="ECO:0000256" key="1">
    <source>
        <dbReference type="SAM" id="MobiDB-lite"/>
    </source>
</evidence>
<reference evidence="3 5" key="1">
    <citation type="submission" date="2017-06" db="EMBL/GenBank/DDBJ databases">
        <title>Complete genome of Francisella adeliensis.</title>
        <authorList>
            <person name="Vallesi A."/>
            <person name="Sjodin A."/>
        </authorList>
    </citation>
    <scope>NUCLEOTIDE SEQUENCE [LARGE SCALE GENOMIC DNA]</scope>
    <source>
        <strain evidence="3 5">FDC440</strain>
    </source>
</reference>
<dbReference type="AlphaFoldDB" id="A0A2Z4Y0R2"/>
<evidence type="ECO:0000256" key="2">
    <source>
        <dbReference type="SAM" id="SignalP"/>
    </source>
</evidence>
<dbReference type="KEGG" id="fad:CDH04_08700"/>
<keyword evidence="2" id="KW-0732">Signal</keyword>
<gene>
    <name evidence="3" type="ORF">CDH04_08700</name>
    <name evidence="4" type="ORF">FZC43_08705</name>
</gene>